<comment type="similarity">
    <text evidence="1">Belongs to the SorC transcriptional regulatory family.</text>
</comment>
<dbReference type="Gene3D" id="3.40.50.1360">
    <property type="match status" value="1"/>
</dbReference>
<dbReference type="PATRIC" id="fig|134601.6.peg.5542"/>
<evidence type="ECO:0000256" key="4">
    <source>
        <dbReference type="ARBA" id="ARBA00023163"/>
    </source>
</evidence>
<dbReference type="Pfam" id="PF04198">
    <property type="entry name" value="Sugar-bind"/>
    <property type="match status" value="1"/>
</dbReference>
<dbReference type="Pfam" id="PF13384">
    <property type="entry name" value="HTH_23"/>
    <property type="match status" value="1"/>
</dbReference>
<dbReference type="InterPro" id="IPR036388">
    <property type="entry name" value="WH-like_DNA-bd_sf"/>
</dbReference>
<keyword evidence="3" id="KW-0238">DNA-binding</keyword>
<dbReference type="PANTHER" id="PTHR34294">
    <property type="entry name" value="TRANSCRIPTIONAL REGULATOR-RELATED"/>
    <property type="match status" value="1"/>
</dbReference>
<evidence type="ECO:0000256" key="3">
    <source>
        <dbReference type="ARBA" id="ARBA00023125"/>
    </source>
</evidence>
<accession>A0A0K0XH22</accession>
<dbReference type="AlphaFoldDB" id="A0A0K0XH22"/>
<name>A0A0K0XH22_MYCGD</name>
<evidence type="ECO:0000313" key="7">
    <source>
        <dbReference type="Proteomes" id="UP000062255"/>
    </source>
</evidence>
<gene>
    <name evidence="6" type="ORF">AFA91_26825</name>
</gene>
<sequence>MDLAEEERRRAADAAELYYVQGLKIEDVGKRLHLSRSTVSRLLARARQHGVVEFVLHRTPDRSARLATRLNQRFGVRTLIADSGDAAQNGTRLDVVAEFAARRLAAVVGTNTTMAVAWDATVEAVSRHLIFCPTRGARVVQLSGSGNASASNILNAGQLLDRFARAFSASAHHLPVPAFFDSATTRDAMWQERSVQRVLAIRRNADVALFTVDTLDNDVPDHLYRSGYLDAVDLQELRRDGIVGHIGTVFLRADGSSDGTAFNQRSTGMPLSELRGVKTRILVVSGPAKTAAILGALRAGAATDLVLDEVTALALLDATS</sequence>
<dbReference type="EMBL" id="CP012150">
    <property type="protein sequence ID" value="AKS36686.1"/>
    <property type="molecule type" value="Genomic_DNA"/>
</dbReference>
<dbReference type="Proteomes" id="UP000062255">
    <property type="component" value="Chromosome"/>
</dbReference>
<dbReference type="Gene3D" id="1.10.10.10">
    <property type="entry name" value="Winged helix-like DNA-binding domain superfamily/Winged helix DNA-binding domain"/>
    <property type="match status" value="1"/>
</dbReference>
<organism evidence="6 7">
    <name type="scientific">Mycolicibacterium goodii</name>
    <name type="common">Mycobacterium goodii</name>
    <dbReference type="NCBI Taxonomy" id="134601"/>
    <lineage>
        <taxon>Bacteria</taxon>
        <taxon>Bacillati</taxon>
        <taxon>Actinomycetota</taxon>
        <taxon>Actinomycetes</taxon>
        <taxon>Mycobacteriales</taxon>
        <taxon>Mycobacteriaceae</taxon>
        <taxon>Mycolicibacterium</taxon>
    </lineage>
</organism>
<evidence type="ECO:0000259" key="5">
    <source>
        <dbReference type="Pfam" id="PF04198"/>
    </source>
</evidence>
<reference evidence="6 7" key="1">
    <citation type="submission" date="2015-07" db="EMBL/GenBank/DDBJ databases">
        <title>Complete genome sequence of Mycobacterium goodii X7B, a facultative thermophilic biodesulfurizing bacterium.</title>
        <authorList>
            <person name="Yu B."/>
            <person name="Li F."/>
            <person name="Xu P."/>
        </authorList>
    </citation>
    <scope>NUCLEOTIDE SEQUENCE [LARGE SCALE GENOMIC DNA]</scope>
    <source>
        <strain evidence="6 7">X7B</strain>
    </source>
</reference>
<dbReference type="PANTHER" id="PTHR34294:SF1">
    <property type="entry name" value="TRANSCRIPTIONAL REGULATOR LSRR"/>
    <property type="match status" value="1"/>
</dbReference>
<dbReference type="GO" id="GO:0030246">
    <property type="term" value="F:carbohydrate binding"/>
    <property type="evidence" value="ECO:0007669"/>
    <property type="project" value="InterPro"/>
</dbReference>
<dbReference type="SUPFAM" id="SSF100950">
    <property type="entry name" value="NagB/RpiA/CoA transferase-like"/>
    <property type="match status" value="1"/>
</dbReference>
<dbReference type="InterPro" id="IPR037171">
    <property type="entry name" value="NagB/RpiA_transferase-like"/>
</dbReference>
<protein>
    <submittedName>
        <fullName evidence="6">Transcriptional regulator</fullName>
    </submittedName>
</protein>
<dbReference type="InterPro" id="IPR051054">
    <property type="entry name" value="SorC_transcr_regulators"/>
</dbReference>
<keyword evidence="2" id="KW-0805">Transcription regulation</keyword>
<evidence type="ECO:0000313" key="6">
    <source>
        <dbReference type="EMBL" id="AKS36686.1"/>
    </source>
</evidence>
<dbReference type="GO" id="GO:0003677">
    <property type="term" value="F:DNA binding"/>
    <property type="evidence" value="ECO:0007669"/>
    <property type="project" value="UniProtKB-KW"/>
</dbReference>
<feature type="domain" description="Sugar-binding" evidence="5">
    <location>
        <begin position="62"/>
        <end position="316"/>
    </location>
</feature>
<evidence type="ECO:0000256" key="1">
    <source>
        <dbReference type="ARBA" id="ARBA00010466"/>
    </source>
</evidence>
<evidence type="ECO:0000256" key="2">
    <source>
        <dbReference type="ARBA" id="ARBA00023015"/>
    </source>
</evidence>
<keyword evidence="4" id="KW-0804">Transcription</keyword>
<dbReference type="STRING" id="134601.AFA91_26825"/>
<dbReference type="KEGG" id="mgo:AFA91_26825"/>
<dbReference type="InterPro" id="IPR007324">
    <property type="entry name" value="Sugar-bd_dom_put"/>
</dbReference>
<proteinExistence type="inferred from homology"/>